<evidence type="ECO:0000313" key="1">
    <source>
        <dbReference type="EMBL" id="KDP30081.1"/>
    </source>
</evidence>
<dbReference type="AlphaFoldDB" id="A0A067K1I5"/>
<name>A0A067K1I5_JATCU</name>
<dbReference type="Proteomes" id="UP000027138">
    <property type="component" value="Unassembled WGS sequence"/>
</dbReference>
<organism evidence="1 2">
    <name type="scientific">Jatropha curcas</name>
    <name type="common">Barbados nut</name>
    <dbReference type="NCBI Taxonomy" id="180498"/>
    <lineage>
        <taxon>Eukaryota</taxon>
        <taxon>Viridiplantae</taxon>
        <taxon>Streptophyta</taxon>
        <taxon>Embryophyta</taxon>
        <taxon>Tracheophyta</taxon>
        <taxon>Spermatophyta</taxon>
        <taxon>Magnoliopsida</taxon>
        <taxon>eudicotyledons</taxon>
        <taxon>Gunneridae</taxon>
        <taxon>Pentapetalae</taxon>
        <taxon>rosids</taxon>
        <taxon>fabids</taxon>
        <taxon>Malpighiales</taxon>
        <taxon>Euphorbiaceae</taxon>
        <taxon>Crotonoideae</taxon>
        <taxon>Jatropheae</taxon>
        <taxon>Jatropha</taxon>
    </lineage>
</organism>
<proteinExistence type="predicted"/>
<keyword evidence="2" id="KW-1185">Reference proteome</keyword>
<protein>
    <submittedName>
        <fullName evidence="1">Uncharacterized protein</fullName>
    </submittedName>
</protein>
<dbReference type="EMBL" id="KK914711">
    <property type="protein sequence ID" value="KDP30081.1"/>
    <property type="molecule type" value="Genomic_DNA"/>
</dbReference>
<evidence type="ECO:0000313" key="2">
    <source>
        <dbReference type="Proteomes" id="UP000027138"/>
    </source>
</evidence>
<sequence length="70" mass="8134">MQRIRFITPHGMISYPILEDLPDHQPESLESFSPPLGWCEGVTIRFGHLYGALSKVLTWESFLRRHVKVL</sequence>
<gene>
    <name evidence="1" type="ORF">JCGZ_18556</name>
</gene>
<accession>A0A067K1I5</accession>
<reference evidence="1 2" key="1">
    <citation type="journal article" date="2014" name="PLoS ONE">
        <title>Global Analysis of Gene Expression Profiles in Physic Nut (Jatropha curcas L.) Seedlings Exposed to Salt Stress.</title>
        <authorList>
            <person name="Zhang L."/>
            <person name="Zhang C."/>
            <person name="Wu P."/>
            <person name="Chen Y."/>
            <person name="Li M."/>
            <person name="Jiang H."/>
            <person name="Wu G."/>
        </authorList>
    </citation>
    <scope>NUCLEOTIDE SEQUENCE [LARGE SCALE GENOMIC DNA]</scope>
    <source>
        <strain evidence="2">cv. GZQX0401</strain>
        <tissue evidence="1">Young leaves</tissue>
    </source>
</reference>